<feature type="binding site" evidence="12">
    <location>
        <position position="69"/>
    </location>
    <ligand>
        <name>Mg(2+)</name>
        <dbReference type="ChEBI" id="CHEBI:18420"/>
        <label>1</label>
    </ligand>
</feature>
<evidence type="ECO:0000256" key="10">
    <source>
        <dbReference type="PIRSR" id="PIRSR605002-1"/>
    </source>
</evidence>
<keyword evidence="8 12" id="KW-0460">Magnesium</keyword>
<evidence type="ECO:0000256" key="13">
    <source>
        <dbReference type="RuleBase" id="RU361118"/>
    </source>
</evidence>
<reference evidence="14" key="1">
    <citation type="journal article" date="2023" name="IScience">
        <title>Live-bearing cockroach genome reveals convergent evolutionary mechanisms linked to viviparity in insects and beyond.</title>
        <authorList>
            <person name="Fouks B."/>
            <person name="Harrison M.C."/>
            <person name="Mikhailova A.A."/>
            <person name="Marchal E."/>
            <person name="English S."/>
            <person name="Carruthers M."/>
            <person name="Jennings E.C."/>
            <person name="Chiamaka E.L."/>
            <person name="Frigard R.A."/>
            <person name="Pippel M."/>
            <person name="Attardo G.M."/>
            <person name="Benoit J.B."/>
            <person name="Bornberg-Bauer E."/>
            <person name="Tobe S.S."/>
        </authorList>
    </citation>
    <scope>NUCLEOTIDE SEQUENCE</scope>
    <source>
        <strain evidence="14">Stay&amp;Tobe</strain>
    </source>
</reference>
<evidence type="ECO:0000313" key="15">
    <source>
        <dbReference type="Proteomes" id="UP001233999"/>
    </source>
</evidence>
<dbReference type="InterPro" id="IPR023214">
    <property type="entry name" value="HAD_sf"/>
</dbReference>
<comment type="similarity">
    <text evidence="3 13">Belongs to the eukaryotic PMM family.</text>
</comment>
<comment type="subcellular location">
    <subcellularLocation>
        <location evidence="1 13">Cytoplasm</location>
    </subcellularLocation>
</comment>
<feature type="binding site" evidence="11">
    <location>
        <position position="183"/>
    </location>
    <ligand>
        <name>alpha-D-mannose 1-phosphate</name>
        <dbReference type="ChEBI" id="CHEBI:58409"/>
    </ligand>
</feature>
<comment type="caution">
    <text evidence="14">The sequence shown here is derived from an EMBL/GenBank/DDBJ whole genome shotgun (WGS) entry which is preliminary data.</text>
</comment>
<dbReference type="Gene3D" id="3.30.1240.20">
    <property type="match status" value="1"/>
</dbReference>
<feature type="binding site" evidence="11">
    <location>
        <position position="241"/>
    </location>
    <ligand>
        <name>alpha-D-mannose 1-phosphate</name>
        <dbReference type="ChEBI" id="CHEBI:58409"/>
    </ligand>
</feature>
<gene>
    <name evidence="14" type="ORF">L9F63_016724</name>
</gene>
<keyword evidence="9 13" id="KW-0413">Isomerase</keyword>
<feature type="active site" description="Nucleophile" evidence="10">
    <location>
        <position position="69"/>
    </location>
</feature>
<sequence>MLCAGFWLASARDYLTISLFTSYWMTLNNLCPVLTKQISSVLDFIYLKSLRELSYKIMKPRNKVLCLFDVDGTLTKSMQVIEPDMKSFLLEELKPKCTIGLVGGSDFKKISHQMGGSDEVLKKYDYVFAENGLIAYKNGVSIGSKNIQEHMGEERLQTFINFALGYMSKLTLPLKRGTFIEFRTGLINVCPVGRSCSQAEREQFFEYDKIHKIRETFVKTLKETFPDLGLEYCIGGQISFDVFPKGWDKTYCLQHVEKDNFEEIHFFGDKTDPGGNDHQLYIDPRTIGHQVTSPEDTKKQVQQLLQQS</sequence>
<evidence type="ECO:0000256" key="11">
    <source>
        <dbReference type="PIRSR" id="PIRSR605002-2"/>
    </source>
</evidence>
<feature type="binding site" evidence="12">
    <location>
        <position position="283"/>
    </location>
    <ligand>
        <name>Mg(2+)</name>
        <dbReference type="ChEBI" id="CHEBI:18420"/>
        <label>1</label>
    </ligand>
</feature>
<comment type="pathway">
    <text evidence="2 13">Nucleotide-sugar biosynthesis; GDP-alpha-D-mannose biosynthesis; alpha-D-mannose 1-phosphate from D-fructose 6-phosphate: step 2/2.</text>
</comment>
<dbReference type="GO" id="GO:0009298">
    <property type="term" value="P:GDP-mannose biosynthetic process"/>
    <property type="evidence" value="ECO:0007669"/>
    <property type="project" value="InterPro"/>
</dbReference>
<dbReference type="GO" id="GO:0006487">
    <property type="term" value="P:protein N-linked glycosylation"/>
    <property type="evidence" value="ECO:0007669"/>
    <property type="project" value="TreeGrafter"/>
</dbReference>
<evidence type="ECO:0000256" key="7">
    <source>
        <dbReference type="ARBA" id="ARBA00022723"/>
    </source>
</evidence>
<dbReference type="NCBIfam" id="TIGR01484">
    <property type="entry name" value="HAD-SF-IIB"/>
    <property type="match status" value="1"/>
</dbReference>
<evidence type="ECO:0000256" key="5">
    <source>
        <dbReference type="ARBA" id="ARBA00012730"/>
    </source>
</evidence>
<evidence type="ECO:0000313" key="14">
    <source>
        <dbReference type="EMBL" id="KAJ9590139.1"/>
    </source>
</evidence>
<dbReference type="InterPro" id="IPR005002">
    <property type="entry name" value="PMM"/>
</dbReference>
<feature type="binding site" evidence="12">
    <location>
        <position position="281"/>
    </location>
    <ligand>
        <name>Mg(2+)</name>
        <dbReference type="ChEBI" id="CHEBI:18420"/>
        <label>1</label>
    </ligand>
</feature>
<dbReference type="FunFam" id="3.30.1240.20:FF:000001">
    <property type="entry name" value="Phosphomannomutase"/>
    <property type="match status" value="1"/>
</dbReference>
<evidence type="ECO:0000256" key="8">
    <source>
        <dbReference type="ARBA" id="ARBA00022842"/>
    </source>
</evidence>
<dbReference type="SFLD" id="SFLDS00003">
    <property type="entry name" value="Haloacid_Dehalogenase"/>
    <property type="match status" value="1"/>
</dbReference>
<protein>
    <recommendedName>
        <fullName evidence="5 13">Phosphomannomutase</fullName>
        <ecNumber evidence="5 13">5.4.2.8</ecNumber>
    </recommendedName>
</protein>
<feature type="binding site" evidence="11">
    <location>
        <position position="239"/>
    </location>
    <ligand>
        <name>alpha-D-mannose 1-phosphate</name>
        <dbReference type="ChEBI" id="CHEBI:58409"/>
    </ligand>
</feature>
<dbReference type="GO" id="GO:0006013">
    <property type="term" value="P:mannose metabolic process"/>
    <property type="evidence" value="ECO:0007669"/>
    <property type="project" value="TreeGrafter"/>
</dbReference>
<dbReference type="EC" id="5.4.2.8" evidence="5 13"/>
<dbReference type="CDD" id="cd02585">
    <property type="entry name" value="HAD_PMM"/>
    <property type="match status" value="1"/>
</dbReference>
<dbReference type="InterPro" id="IPR006379">
    <property type="entry name" value="HAD-SF_hydro_IIB"/>
</dbReference>
<dbReference type="InterPro" id="IPR036412">
    <property type="entry name" value="HAD-like_sf"/>
</dbReference>
<feature type="binding site" evidence="11">
    <location>
        <position position="201"/>
    </location>
    <ligand>
        <name>alpha-D-mannose 1-phosphate</name>
        <dbReference type="ChEBI" id="CHEBI:58409"/>
    </ligand>
</feature>
<evidence type="ECO:0000256" key="9">
    <source>
        <dbReference type="ARBA" id="ARBA00023235"/>
    </source>
</evidence>
<evidence type="ECO:0000256" key="1">
    <source>
        <dbReference type="ARBA" id="ARBA00004496"/>
    </source>
</evidence>
<keyword evidence="6 13" id="KW-0963">Cytoplasm</keyword>
<comment type="catalytic activity">
    <reaction evidence="13">
        <text>alpha-D-mannose 1-phosphate = D-mannose 6-phosphate</text>
        <dbReference type="Rhea" id="RHEA:11140"/>
        <dbReference type="ChEBI" id="CHEBI:58409"/>
        <dbReference type="ChEBI" id="CHEBI:58735"/>
        <dbReference type="EC" id="5.4.2.8"/>
    </reaction>
</comment>
<dbReference type="PANTHER" id="PTHR10466:SF0">
    <property type="entry name" value="PHOSPHOMANNOMUTASE"/>
    <property type="match status" value="1"/>
</dbReference>
<comment type="cofactor">
    <cofactor evidence="12">
        <name>Mg(2+)</name>
        <dbReference type="ChEBI" id="CHEBI:18420"/>
    </cofactor>
</comment>
<evidence type="ECO:0000256" key="6">
    <source>
        <dbReference type="ARBA" id="ARBA00022490"/>
    </source>
</evidence>
<dbReference type="SFLD" id="SFLDG01143">
    <property type="entry name" value="C2.B.3:_Phosphomannomutase_Lik"/>
    <property type="match status" value="1"/>
</dbReference>
<keyword evidence="15" id="KW-1185">Reference proteome</keyword>
<dbReference type="SUPFAM" id="SSF56784">
    <property type="entry name" value="HAD-like"/>
    <property type="match status" value="1"/>
</dbReference>
<dbReference type="AlphaFoldDB" id="A0AAD8A0A7"/>
<evidence type="ECO:0000256" key="12">
    <source>
        <dbReference type="PIRSR" id="PIRSR605002-3"/>
    </source>
</evidence>
<dbReference type="GO" id="GO:0046872">
    <property type="term" value="F:metal ion binding"/>
    <property type="evidence" value="ECO:0007669"/>
    <property type="project" value="UniProtKB-KW"/>
</dbReference>
<dbReference type="Pfam" id="PF03332">
    <property type="entry name" value="PMM"/>
    <property type="match status" value="1"/>
</dbReference>
<feature type="binding site" evidence="12">
    <location>
        <position position="269"/>
    </location>
    <ligand>
        <name>Mg(2+)</name>
        <dbReference type="ChEBI" id="CHEBI:18420"/>
        <label>1</label>
    </ligand>
</feature>
<evidence type="ECO:0000256" key="3">
    <source>
        <dbReference type="ARBA" id="ARBA00009736"/>
    </source>
</evidence>
<dbReference type="PANTHER" id="PTHR10466">
    <property type="entry name" value="PHOSPHOMANNOMUTASE"/>
    <property type="match status" value="1"/>
</dbReference>
<name>A0AAD8A0A7_DIPPU</name>
<evidence type="ECO:0000256" key="4">
    <source>
        <dbReference type="ARBA" id="ARBA00011738"/>
    </source>
</evidence>
<feature type="binding site" evidence="12">
    <location>
        <position position="286"/>
    </location>
    <ligand>
        <name>Mg(2+)</name>
        <dbReference type="ChEBI" id="CHEBI:18420"/>
        <label>1</label>
    </ligand>
</feature>
<dbReference type="Proteomes" id="UP001233999">
    <property type="component" value="Unassembled WGS sequence"/>
</dbReference>
<organism evidence="14 15">
    <name type="scientific">Diploptera punctata</name>
    <name type="common">Pacific beetle cockroach</name>
    <dbReference type="NCBI Taxonomy" id="6984"/>
    <lineage>
        <taxon>Eukaryota</taxon>
        <taxon>Metazoa</taxon>
        <taxon>Ecdysozoa</taxon>
        <taxon>Arthropoda</taxon>
        <taxon>Hexapoda</taxon>
        <taxon>Insecta</taxon>
        <taxon>Pterygota</taxon>
        <taxon>Neoptera</taxon>
        <taxon>Polyneoptera</taxon>
        <taxon>Dictyoptera</taxon>
        <taxon>Blattodea</taxon>
        <taxon>Blaberoidea</taxon>
        <taxon>Blaberidae</taxon>
        <taxon>Diplopterinae</taxon>
        <taxon>Diploptera</taxon>
    </lineage>
</organism>
<dbReference type="SFLD" id="SFLDG01140">
    <property type="entry name" value="C2.B:_Phosphomannomutase_and_P"/>
    <property type="match status" value="1"/>
</dbReference>
<dbReference type="GO" id="GO:0004615">
    <property type="term" value="F:phosphomannomutase activity"/>
    <property type="evidence" value="ECO:0007669"/>
    <property type="project" value="UniProtKB-EC"/>
</dbReference>
<evidence type="ECO:0000256" key="2">
    <source>
        <dbReference type="ARBA" id="ARBA00004699"/>
    </source>
</evidence>
<keyword evidence="7 12" id="KW-0479">Metal-binding</keyword>
<feature type="binding site" evidence="12">
    <location>
        <position position="71"/>
    </location>
    <ligand>
        <name>Mg(2+)</name>
        <dbReference type="ChEBI" id="CHEBI:18420"/>
        <label>1</label>
    </ligand>
</feature>
<comment type="subunit">
    <text evidence="4 13">Homodimer.</text>
</comment>
<reference evidence="14" key="2">
    <citation type="submission" date="2023-05" db="EMBL/GenBank/DDBJ databases">
        <authorList>
            <person name="Fouks B."/>
        </authorList>
    </citation>
    <scope>NUCLEOTIDE SEQUENCE</scope>
    <source>
        <strain evidence="14">Stay&amp;Tobe</strain>
        <tissue evidence="14">Testes</tissue>
    </source>
</reference>
<dbReference type="Gene3D" id="3.40.50.1000">
    <property type="entry name" value="HAD superfamily/HAD-like"/>
    <property type="match status" value="1"/>
</dbReference>
<dbReference type="EMBL" id="JASPKZ010004554">
    <property type="protein sequence ID" value="KAJ9590139.1"/>
    <property type="molecule type" value="Genomic_DNA"/>
</dbReference>
<proteinExistence type="inferred from homology"/>
<feature type="active site" description="Proton donor/acceptor" evidence="10">
    <location>
        <position position="71"/>
    </location>
</feature>
<dbReference type="InterPro" id="IPR043169">
    <property type="entry name" value="PMM_cap"/>
</dbReference>
<dbReference type="GO" id="GO:0005829">
    <property type="term" value="C:cytosol"/>
    <property type="evidence" value="ECO:0007669"/>
    <property type="project" value="TreeGrafter"/>
</dbReference>
<feature type="binding site" evidence="11">
    <location>
        <position position="194"/>
    </location>
    <ligand>
        <name>alpha-D-mannose 1-phosphate</name>
        <dbReference type="ChEBI" id="CHEBI:58409"/>
    </ligand>
</feature>
<accession>A0AAD8A0A7</accession>
<comment type="function">
    <text evidence="13">Involved in the synthesis of the GDP-mannose and dolichol-phosphate-mannose required for a number of critical mannosyl transfer reactions.</text>
</comment>